<keyword evidence="10" id="KW-1185">Reference proteome</keyword>
<comment type="similarity">
    <text evidence="5">Belongs to the SAT4 family.</text>
</comment>
<feature type="transmembrane region" description="Helical" evidence="7">
    <location>
        <begin position="165"/>
        <end position="190"/>
    </location>
</feature>
<dbReference type="Proteomes" id="UP000078576">
    <property type="component" value="Unassembled WGS sequence"/>
</dbReference>
<evidence type="ECO:0000256" key="1">
    <source>
        <dbReference type="ARBA" id="ARBA00004141"/>
    </source>
</evidence>
<feature type="transmembrane region" description="Helical" evidence="7">
    <location>
        <begin position="202"/>
        <end position="230"/>
    </location>
</feature>
<evidence type="ECO:0000313" key="10">
    <source>
        <dbReference type="Proteomes" id="UP000078576"/>
    </source>
</evidence>
<dbReference type="EMBL" id="KN714691">
    <property type="protein sequence ID" value="KUI56650.1"/>
    <property type="molecule type" value="Genomic_DNA"/>
</dbReference>
<feature type="transmembrane region" description="Helical" evidence="7">
    <location>
        <begin position="6"/>
        <end position="26"/>
    </location>
</feature>
<accession>A0A194UY71</accession>
<dbReference type="InterPro" id="IPR049326">
    <property type="entry name" value="Rhodopsin_dom_fungi"/>
</dbReference>
<feature type="transmembrane region" description="Helical" evidence="7">
    <location>
        <begin position="38"/>
        <end position="57"/>
    </location>
</feature>
<comment type="subcellular location">
    <subcellularLocation>
        <location evidence="1">Membrane</location>
        <topology evidence="1">Multi-pass membrane protein</topology>
    </subcellularLocation>
</comment>
<sequence length="419" mass="46441">MVDTLQPVAIGISIAAPCVAFVFVLLRLYSRYFITRNFGWDDSLIIIPMILSIAQAYTTVMGIKTNYVGYHTKDIPLDKWDLVLGAKYNYATQLLYNPILALVKNGMLLFFLRVGGTISILRRFIIGLIVLNTTMMVAIFVADMLQCIPVNKTFHPEIEGTCIQTIHFFVATAALTILTDILVMIIPTWITWSLQMKLKKKLAVIFLLSMGLLVTGISVYRMYFLINAFFGETQPDATYSVGGTASSIEVNLAIAAACGPFMKPIIITIFPGFFGRNTTREYYDYTDGPSNNMLGYYGGPGASNYSANASASARRNTLAPSGARGGTALESGYELQKPVKSHKSSRRTETTQSSALADDEEDDSSQRRIVTTMDAMNKAYELQHGGKGRRYSNHAKDVIMRETSVNITYSPRKSEEDLK</sequence>
<reference evidence="10" key="1">
    <citation type="submission" date="2014-12" db="EMBL/GenBank/DDBJ databases">
        <title>Genome Sequence of Valsa Canker Pathogens Uncovers a Specific Adaption of Colonization on Woody Bark.</title>
        <authorList>
            <person name="Yin Z."/>
            <person name="Liu H."/>
            <person name="Gao X."/>
            <person name="Li Z."/>
            <person name="Song N."/>
            <person name="Ke X."/>
            <person name="Dai Q."/>
            <person name="Wu Y."/>
            <person name="Sun Y."/>
            <person name="Xu J.-R."/>
            <person name="Kang Z.K."/>
            <person name="Wang L."/>
            <person name="Huang L."/>
        </authorList>
    </citation>
    <scope>NUCLEOTIDE SEQUENCE [LARGE SCALE GENOMIC DNA]</scope>
    <source>
        <strain evidence="10">SXYL134</strain>
    </source>
</reference>
<proteinExistence type="inferred from homology"/>
<dbReference type="Pfam" id="PF20684">
    <property type="entry name" value="Fung_rhodopsin"/>
    <property type="match status" value="1"/>
</dbReference>
<feature type="transmembrane region" description="Helical" evidence="7">
    <location>
        <begin position="250"/>
        <end position="274"/>
    </location>
</feature>
<dbReference type="AlphaFoldDB" id="A0A194UY71"/>
<evidence type="ECO:0000256" key="4">
    <source>
        <dbReference type="ARBA" id="ARBA00023136"/>
    </source>
</evidence>
<keyword evidence="4 7" id="KW-0472">Membrane</keyword>
<dbReference type="OrthoDB" id="5283415at2759"/>
<feature type="transmembrane region" description="Helical" evidence="7">
    <location>
        <begin position="94"/>
        <end position="112"/>
    </location>
</feature>
<organism evidence="9 10">
    <name type="scientific">Cytospora mali</name>
    <name type="common">Apple Valsa canker fungus</name>
    <name type="synonym">Valsa mali</name>
    <dbReference type="NCBI Taxonomy" id="578113"/>
    <lineage>
        <taxon>Eukaryota</taxon>
        <taxon>Fungi</taxon>
        <taxon>Dikarya</taxon>
        <taxon>Ascomycota</taxon>
        <taxon>Pezizomycotina</taxon>
        <taxon>Sordariomycetes</taxon>
        <taxon>Sordariomycetidae</taxon>
        <taxon>Diaporthales</taxon>
        <taxon>Cytosporaceae</taxon>
        <taxon>Cytospora</taxon>
    </lineage>
</organism>
<protein>
    <recommendedName>
        <fullName evidence="8">Rhodopsin domain-containing protein</fullName>
    </recommendedName>
</protein>
<dbReference type="STRING" id="694573.A0A194UY71"/>
<dbReference type="GO" id="GO:0016020">
    <property type="term" value="C:membrane"/>
    <property type="evidence" value="ECO:0007669"/>
    <property type="project" value="UniProtKB-SubCell"/>
</dbReference>
<evidence type="ECO:0000256" key="7">
    <source>
        <dbReference type="SAM" id="Phobius"/>
    </source>
</evidence>
<evidence type="ECO:0000256" key="5">
    <source>
        <dbReference type="ARBA" id="ARBA00038359"/>
    </source>
</evidence>
<evidence type="ECO:0000256" key="2">
    <source>
        <dbReference type="ARBA" id="ARBA00022692"/>
    </source>
</evidence>
<evidence type="ECO:0000256" key="6">
    <source>
        <dbReference type="SAM" id="MobiDB-lite"/>
    </source>
</evidence>
<feature type="domain" description="Rhodopsin" evidence="8">
    <location>
        <begin position="26"/>
        <end position="266"/>
    </location>
</feature>
<name>A0A194UY71_CYTMA</name>
<keyword evidence="2 7" id="KW-0812">Transmembrane</keyword>
<evidence type="ECO:0000313" key="9">
    <source>
        <dbReference type="EMBL" id="KUI56650.1"/>
    </source>
</evidence>
<dbReference type="InterPro" id="IPR052337">
    <property type="entry name" value="SAT4-like"/>
</dbReference>
<feature type="transmembrane region" description="Helical" evidence="7">
    <location>
        <begin position="124"/>
        <end position="145"/>
    </location>
</feature>
<dbReference type="PANTHER" id="PTHR33048">
    <property type="entry name" value="PTH11-LIKE INTEGRAL MEMBRANE PROTEIN (AFU_ORTHOLOGUE AFUA_5G11245)"/>
    <property type="match status" value="1"/>
</dbReference>
<feature type="region of interest" description="Disordered" evidence="6">
    <location>
        <begin position="316"/>
        <end position="366"/>
    </location>
</feature>
<evidence type="ECO:0000256" key="3">
    <source>
        <dbReference type="ARBA" id="ARBA00022989"/>
    </source>
</evidence>
<gene>
    <name evidence="9" type="ORF">VP1G_03990</name>
</gene>
<dbReference type="PANTHER" id="PTHR33048:SF47">
    <property type="entry name" value="INTEGRAL MEMBRANE PROTEIN-RELATED"/>
    <property type="match status" value="1"/>
</dbReference>
<keyword evidence="3 7" id="KW-1133">Transmembrane helix</keyword>
<evidence type="ECO:0000259" key="8">
    <source>
        <dbReference type="Pfam" id="PF20684"/>
    </source>
</evidence>